<evidence type="ECO:0000313" key="2">
    <source>
        <dbReference type="Proteomes" id="UP000595437"/>
    </source>
</evidence>
<feature type="non-terminal residue" evidence="1">
    <location>
        <position position="50"/>
    </location>
</feature>
<keyword evidence="2" id="KW-1185">Reference proteome</keyword>
<sequence length="50" mass="5472">GRIIPGTKDEQGKVSALPVTSNNQVTLPGAEVNAVSTYKRDMEDLKSRNW</sequence>
<dbReference type="AlphaFoldDB" id="A0A7T8K8H1"/>
<organism evidence="1 2">
    <name type="scientific">Caligus rogercresseyi</name>
    <name type="common">Sea louse</name>
    <dbReference type="NCBI Taxonomy" id="217165"/>
    <lineage>
        <taxon>Eukaryota</taxon>
        <taxon>Metazoa</taxon>
        <taxon>Ecdysozoa</taxon>
        <taxon>Arthropoda</taxon>
        <taxon>Crustacea</taxon>
        <taxon>Multicrustacea</taxon>
        <taxon>Hexanauplia</taxon>
        <taxon>Copepoda</taxon>
        <taxon>Siphonostomatoida</taxon>
        <taxon>Caligidae</taxon>
        <taxon>Caligus</taxon>
    </lineage>
</organism>
<dbReference type="Proteomes" id="UP000595437">
    <property type="component" value="Chromosome 6"/>
</dbReference>
<accession>A0A7T8K8H1</accession>
<name>A0A7T8K8H1_CALRO</name>
<feature type="non-terminal residue" evidence="1">
    <location>
        <position position="1"/>
    </location>
</feature>
<proteinExistence type="predicted"/>
<protein>
    <submittedName>
        <fullName evidence="1">Uncharacterized protein</fullName>
    </submittedName>
</protein>
<reference evidence="2" key="1">
    <citation type="submission" date="2021-01" db="EMBL/GenBank/DDBJ databases">
        <title>Caligus Genome Assembly.</title>
        <authorList>
            <person name="Gallardo-Escarate C."/>
        </authorList>
    </citation>
    <scope>NUCLEOTIDE SEQUENCE [LARGE SCALE GENOMIC DNA]</scope>
</reference>
<evidence type="ECO:0000313" key="1">
    <source>
        <dbReference type="EMBL" id="QQP48535.1"/>
    </source>
</evidence>
<dbReference type="EMBL" id="CP045895">
    <property type="protein sequence ID" value="QQP48535.1"/>
    <property type="molecule type" value="Genomic_DNA"/>
</dbReference>
<gene>
    <name evidence="1" type="ORF">FKW44_008892</name>
</gene>